<keyword evidence="4" id="KW-1185">Reference proteome</keyword>
<dbReference type="PANTHER" id="PTHR47926">
    <property type="entry name" value="PENTATRICOPEPTIDE REPEAT-CONTAINING PROTEIN"/>
    <property type="match status" value="1"/>
</dbReference>
<dbReference type="Gene3D" id="1.25.40.10">
    <property type="entry name" value="Tetratricopeptide repeat domain"/>
    <property type="match status" value="1"/>
</dbReference>
<evidence type="ECO:0000313" key="3">
    <source>
        <dbReference type="EMBL" id="KAK7295418.1"/>
    </source>
</evidence>
<dbReference type="Pfam" id="PF20431">
    <property type="entry name" value="E_motif"/>
    <property type="match status" value="1"/>
</dbReference>
<proteinExistence type="predicted"/>
<name>A0AAN9JAW6_CLITE</name>
<reference evidence="3 4" key="1">
    <citation type="submission" date="2024-01" db="EMBL/GenBank/DDBJ databases">
        <title>The genomes of 5 underutilized Papilionoideae crops provide insights into root nodulation and disease resistance.</title>
        <authorList>
            <person name="Yuan L."/>
        </authorList>
    </citation>
    <scope>NUCLEOTIDE SEQUENCE [LARGE SCALE GENOMIC DNA]</scope>
    <source>
        <strain evidence="3">LY-2023</strain>
        <tissue evidence="3">Leaf</tissue>
    </source>
</reference>
<accession>A0AAN9JAW6</accession>
<dbReference type="PANTHER" id="PTHR47926:SF413">
    <property type="entry name" value="REPEAT (TPR)-LIKE SUPERFAMILY PROTEIN, PUTATIVE-RELATED"/>
    <property type="match status" value="1"/>
</dbReference>
<dbReference type="Proteomes" id="UP001359559">
    <property type="component" value="Unassembled WGS sequence"/>
</dbReference>
<dbReference type="GO" id="GO:0009451">
    <property type="term" value="P:RNA modification"/>
    <property type="evidence" value="ECO:0007669"/>
    <property type="project" value="InterPro"/>
</dbReference>
<feature type="repeat" description="PPR" evidence="2">
    <location>
        <begin position="11"/>
        <end position="45"/>
    </location>
</feature>
<organism evidence="3 4">
    <name type="scientific">Clitoria ternatea</name>
    <name type="common">Butterfly pea</name>
    <dbReference type="NCBI Taxonomy" id="43366"/>
    <lineage>
        <taxon>Eukaryota</taxon>
        <taxon>Viridiplantae</taxon>
        <taxon>Streptophyta</taxon>
        <taxon>Embryophyta</taxon>
        <taxon>Tracheophyta</taxon>
        <taxon>Spermatophyta</taxon>
        <taxon>Magnoliopsida</taxon>
        <taxon>eudicotyledons</taxon>
        <taxon>Gunneridae</taxon>
        <taxon>Pentapetalae</taxon>
        <taxon>rosids</taxon>
        <taxon>fabids</taxon>
        <taxon>Fabales</taxon>
        <taxon>Fabaceae</taxon>
        <taxon>Papilionoideae</taxon>
        <taxon>50 kb inversion clade</taxon>
        <taxon>NPAAA clade</taxon>
        <taxon>indigoferoid/millettioid clade</taxon>
        <taxon>Phaseoleae</taxon>
        <taxon>Clitoria</taxon>
    </lineage>
</organism>
<comment type="caution">
    <text evidence="3">The sequence shown here is derived from an EMBL/GenBank/DDBJ whole genome shotgun (WGS) entry which is preliminary data.</text>
</comment>
<dbReference type="GO" id="GO:0003723">
    <property type="term" value="F:RNA binding"/>
    <property type="evidence" value="ECO:0007669"/>
    <property type="project" value="InterPro"/>
</dbReference>
<protein>
    <recommendedName>
        <fullName evidence="5">Pentatricopeptide repeat-containing protein</fullName>
    </recommendedName>
</protein>
<evidence type="ECO:0000256" key="2">
    <source>
        <dbReference type="PROSITE-ProRule" id="PRU00708"/>
    </source>
</evidence>
<dbReference type="InterPro" id="IPR011990">
    <property type="entry name" value="TPR-like_helical_dom_sf"/>
</dbReference>
<dbReference type="InterPro" id="IPR002885">
    <property type="entry name" value="PPR_rpt"/>
</dbReference>
<dbReference type="EMBL" id="JAYKXN010000004">
    <property type="protein sequence ID" value="KAK7295418.1"/>
    <property type="molecule type" value="Genomic_DNA"/>
</dbReference>
<dbReference type="Pfam" id="PF13041">
    <property type="entry name" value="PPR_2"/>
    <property type="match status" value="1"/>
</dbReference>
<dbReference type="AlphaFoldDB" id="A0AAN9JAW6"/>
<dbReference type="NCBIfam" id="TIGR00756">
    <property type="entry name" value="PPR"/>
    <property type="match status" value="2"/>
</dbReference>
<evidence type="ECO:0000256" key="1">
    <source>
        <dbReference type="ARBA" id="ARBA00022737"/>
    </source>
</evidence>
<keyword evidence="1" id="KW-0677">Repeat</keyword>
<dbReference type="InterPro" id="IPR046848">
    <property type="entry name" value="E_motif"/>
</dbReference>
<dbReference type="Pfam" id="PF01535">
    <property type="entry name" value="PPR"/>
    <property type="match status" value="1"/>
</dbReference>
<sequence length="247" mass="28145">MLLFDKCPGKNLVLWTTIIAGYAEKGLAREATDLYGGMERAGVRPDEEFLFSILAAWWNDGGEGCGVLEFHDPSGHGEKALELFSRMVKEGFKPDEYTFVGLLWGCTHAGLVDEGRNYFYSIENVYGIILQELFQLEPSDPGNYPLLSNIYAQAGDWMNVANVRLQMKNTGGQKPSGASSIEVEEEVHEFTVFDQSHPKSDDIYRMIDRLLHMFRWYVNRDERKIENHLVVSECADEMVLQEMNMII</sequence>
<dbReference type="PROSITE" id="PS51375">
    <property type="entry name" value="PPR"/>
    <property type="match status" value="1"/>
</dbReference>
<dbReference type="InterPro" id="IPR046960">
    <property type="entry name" value="PPR_At4g14850-like_plant"/>
</dbReference>
<gene>
    <name evidence="3" type="ORF">RJT34_18326</name>
</gene>
<evidence type="ECO:0000313" key="4">
    <source>
        <dbReference type="Proteomes" id="UP001359559"/>
    </source>
</evidence>
<evidence type="ECO:0008006" key="5">
    <source>
        <dbReference type="Google" id="ProtNLM"/>
    </source>
</evidence>